<evidence type="ECO:0000256" key="3">
    <source>
        <dbReference type="ARBA" id="ARBA00022737"/>
    </source>
</evidence>
<evidence type="ECO:0000256" key="2">
    <source>
        <dbReference type="ARBA" id="ARBA00022692"/>
    </source>
</evidence>
<feature type="transmembrane region" description="Helical" evidence="8">
    <location>
        <begin position="1050"/>
        <end position="1071"/>
    </location>
</feature>
<feature type="transmembrane region" description="Helical" evidence="8">
    <location>
        <begin position="388"/>
        <end position="405"/>
    </location>
</feature>
<organism evidence="10 11">
    <name type="scientific">Acanthosepion pharaonis</name>
    <name type="common">Pharaoh cuttlefish</name>
    <name type="synonym">Sepia pharaonis</name>
    <dbReference type="NCBI Taxonomy" id="158019"/>
    <lineage>
        <taxon>Eukaryota</taxon>
        <taxon>Metazoa</taxon>
        <taxon>Spiralia</taxon>
        <taxon>Lophotrochozoa</taxon>
        <taxon>Mollusca</taxon>
        <taxon>Cephalopoda</taxon>
        <taxon>Coleoidea</taxon>
        <taxon>Decapodiformes</taxon>
        <taxon>Sepiida</taxon>
        <taxon>Sepiina</taxon>
        <taxon>Sepiidae</taxon>
        <taxon>Acanthosepion</taxon>
    </lineage>
</organism>
<feature type="transmembrane region" description="Helical" evidence="8">
    <location>
        <begin position="956"/>
        <end position="978"/>
    </location>
</feature>
<feature type="transmembrane region" description="Helical" evidence="8">
    <location>
        <begin position="673"/>
        <end position="690"/>
    </location>
</feature>
<name>A0A812ANJ2_ACAPH</name>
<dbReference type="PANTHER" id="PTHR24026">
    <property type="entry name" value="FAT ATYPICAL CADHERIN-RELATED"/>
    <property type="match status" value="1"/>
</dbReference>
<sequence>MGHFKINEKTGAIFTNHSLDREKQPFYSLTVTATDTVTPAWRRHSAITQIMVIVNDVNDCAPNFTTPSEIWVDENAPIGAIVYNITATDRDDIGPNQDVTYSILSDFVPFSISPNNGSLKMLSVLDREQQDTYQLTIRAQDKGMPPKSSVMQITVHVRDQNDNNPVFHPKQYQANISESTSVGTILLQVTATDADIGVNGMIRYFIIEGDDNQDLSMDQSSGILRVQKNLDYERKKSYHVIVQCEDGGAKPRYDTAAVYISVVDVNDNAPVFVDSPYLAYVQENMEKFPVHVLQLSARDDDSYSFSRISYAIRDGNRKIFKINSTTGEIYAKQKLDREKISFLFPFRWALSIVSIFTAGYLCIFLLASCSLLIPLIQNCNLLRSLSPFFLWRIALVSFCSFRRLMRVSLPTFLVAYNSCPMHSSLPAVRCAHLVLCHDSHVSPRSYHDSIFPSLQATPVGRCSLTRLDPLFSSLTWPNTSVSFRLLSVPLSSRTSRGQMPPSLPAPPLSRCPRLFPHLPCPDVPVSSRTSLVPMSPSLPAPFLARCSRLFPHHPWPDTPSLPAPPAALCPRLFTHLPWPDVPVSSRTSSHGSMLPSPSAHRVADVPVSCCTFLDPMHPPPPSTMLFHPLGFAVSKTISFQSSFSPFSSHLCVSLWSIALNFGFPSSPLPSSFYLFHFISFLYLFNLHYLLRTSPSLCLPLLFLVLLPRVSLFLSSSFLPCISFCLSFFIASLCLSLSCLSSLPLCLSLPVRHTVSFCLPHTLCNTFSWCLRTGTVNIEVQDVNDNTPTFLQTQYTGYIEENQPVNSPVLTVKAEDKDERINALIRYSLLGDLENKFTVDPAHGIILTTAILDPIINSLSLPTTPLLALYISVIGFVSPSPFLCFTPPHRYSLYFSFSRCYSLVFFLSQLRVLCLSLCCTLSFLSPPSLCSLLYFSLCFPLSFSLCSSLSFSHFIPAFLFPSLVPSLFISCSLNLHLVVQLRPYSEMDTKVLSVYLVFLLFSPTLILFTLTQTLFVLFVMPTLFSLSSADTVFSLSLVFSLSSHDDIILSLFLMLTLFSLSFHADIILSLSLSHADIILSLSRADIISLSLSSC</sequence>
<evidence type="ECO:0000256" key="5">
    <source>
        <dbReference type="ARBA" id="ARBA00022989"/>
    </source>
</evidence>
<dbReference type="PROSITE" id="PS00232">
    <property type="entry name" value="CADHERIN_1"/>
    <property type="match status" value="2"/>
</dbReference>
<dbReference type="CDD" id="cd11304">
    <property type="entry name" value="Cadherin_repeat"/>
    <property type="match status" value="5"/>
</dbReference>
<dbReference type="Proteomes" id="UP000597762">
    <property type="component" value="Unassembled WGS sequence"/>
</dbReference>
<evidence type="ECO:0000256" key="7">
    <source>
        <dbReference type="PROSITE-ProRule" id="PRU00043"/>
    </source>
</evidence>
<dbReference type="GO" id="GO:0007156">
    <property type="term" value="P:homophilic cell adhesion via plasma membrane adhesion molecules"/>
    <property type="evidence" value="ECO:0007669"/>
    <property type="project" value="InterPro"/>
</dbReference>
<protein>
    <submittedName>
        <fullName evidence="10">FAT4</fullName>
    </submittedName>
</protein>
<comment type="caution">
    <text evidence="10">The sequence shown here is derived from an EMBL/GenBank/DDBJ whole genome shotgun (WGS) entry which is preliminary data.</text>
</comment>
<keyword evidence="6 8" id="KW-0472">Membrane</keyword>
<dbReference type="OrthoDB" id="6272940at2759"/>
<dbReference type="PANTHER" id="PTHR24026:SF126">
    <property type="entry name" value="PROTOCADHERIN FAT 4"/>
    <property type="match status" value="1"/>
</dbReference>
<feature type="domain" description="Cadherin" evidence="9">
    <location>
        <begin position="790"/>
        <end position="852"/>
    </location>
</feature>
<accession>A0A812ANJ2</accession>
<feature type="domain" description="Cadherin" evidence="9">
    <location>
        <begin position="273"/>
        <end position="389"/>
    </location>
</feature>
<dbReference type="PRINTS" id="PR00205">
    <property type="entry name" value="CADHERIN"/>
</dbReference>
<dbReference type="SUPFAM" id="SSF49313">
    <property type="entry name" value="Cadherin-like"/>
    <property type="match status" value="5"/>
</dbReference>
<feature type="domain" description="Cadherin" evidence="9">
    <location>
        <begin position="2"/>
        <end position="64"/>
    </location>
</feature>
<feature type="transmembrane region" description="Helical" evidence="8">
    <location>
        <begin position="1015"/>
        <end position="1038"/>
    </location>
</feature>
<dbReference type="Pfam" id="PF00028">
    <property type="entry name" value="Cadherin"/>
    <property type="match status" value="5"/>
</dbReference>
<dbReference type="Gene3D" id="2.60.40.60">
    <property type="entry name" value="Cadherins"/>
    <property type="match status" value="5"/>
</dbReference>
<dbReference type="EMBL" id="CAHIKZ030000113">
    <property type="protein sequence ID" value="CAE1153156.1"/>
    <property type="molecule type" value="Genomic_DNA"/>
</dbReference>
<evidence type="ECO:0000256" key="4">
    <source>
        <dbReference type="ARBA" id="ARBA00022837"/>
    </source>
</evidence>
<reference evidence="10" key="1">
    <citation type="submission" date="2021-01" db="EMBL/GenBank/DDBJ databases">
        <authorList>
            <person name="Li R."/>
            <person name="Bekaert M."/>
        </authorList>
    </citation>
    <scope>NUCLEOTIDE SEQUENCE</scope>
    <source>
        <strain evidence="10">Farmed</strain>
    </source>
</reference>
<dbReference type="InterPro" id="IPR020894">
    <property type="entry name" value="Cadherin_CS"/>
</dbReference>
<feature type="transmembrane region" description="Helical" evidence="8">
    <location>
        <begin position="990"/>
        <end position="1009"/>
    </location>
</feature>
<dbReference type="PROSITE" id="PS50268">
    <property type="entry name" value="CADHERIN_2"/>
    <property type="match status" value="6"/>
</dbReference>
<proteinExistence type="predicted"/>
<evidence type="ECO:0000259" key="9">
    <source>
        <dbReference type="PROSITE" id="PS50268"/>
    </source>
</evidence>
<feature type="domain" description="Cadherin" evidence="9">
    <location>
        <begin position="168"/>
        <end position="272"/>
    </location>
</feature>
<feature type="transmembrane region" description="Helical" evidence="8">
    <location>
        <begin position="725"/>
        <end position="746"/>
    </location>
</feature>
<evidence type="ECO:0000256" key="8">
    <source>
        <dbReference type="SAM" id="Phobius"/>
    </source>
</evidence>
<feature type="domain" description="Cadherin" evidence="9">
    <location>
        <begin position="772"/>
        <end position="789"/>
    </location>
</feature>
<evidence type="ECO:0000256" key="1">
    <source>
        <dbReference type="ARBA" id="ARBA00004370"/>
    </source>
</evidence>
<dbReference type="InterPro" id="IPR002126">
    <property type="entry name" value="Cadherin-like_dom"/>
</dbReference>
<evidence type="ECO:0000313" key="11">
    <source>
        <dbReference type="Proteomes" id="UP000597762"/>
    </source>
</evidence>
<feature type="transmembrane region" description="Helical" evidence="8">
    <location>
        <begin position="865"/>
        <end position="882"/>
    </location>
</feature>
<gene>
    <name evidence="10" type="ORF">SPHA_3762</name>
</gene>
<dbReference type="SMART" id="SM00112">
    <property type="entry name" value="CA"/>
    <property type="match status" value="5"/>
</dbReference>
<dbReference type="AlphaFoldDB" id="A0A812ANJ2"/>
<feature type="transmembrane region" description="Helical" evidence="8">
    <location>
        <begin position="902"/>
        <end position="923"/>
    </location>
</feature>
<feature type="transmembrane region" description="Helical" evidence="8">
    <location>
        <begin position="348"/>
        <end position="376"/>
    </location>
</feature>
<dbReference type="FunFam" id="2.60.40.60:FF:000275">
    <property type="entry name" value="Si:dkey-30k22.7"/>
    <property type="match status" value="1"/>
</dbReference>
<feature type="transmembrane region" description="Helical" evidence="8">
    <location>
        <begin position="930"/>
        <end position="950"/>
    </location>
</feature>
<dbReference type="FunFam" id="2.60.40.60:FF:000020">
    <property type="entry name" value="Dachsous cadherin-related 1b"/>
    <property type="match status" value="1"/>
</dbReference>
<comment type="subcellular location">
    <subcellularLocation>
        <location evidence="1">Membrane</location>
    </subcellularLocation>
</comment>
<keyword evidence="3" id="KW-0677">Repeat</keyword>
<keyword evidence="11" id="KW-1185">Reference proteome</keyword>
<keyword evidence="2 8" id="KW-0812">Transmembrane</keyword>
<dbReference type="GO" id="GO:0005886">
    <property type="term" value="C:plasma membrane"/>
    <property type="evidence" value="ECO:0007669"/>
    <property type="project" value="InterPro"/>
</dbReference>
<evidence type="ECO:0000256" key="6">
    <source>
        <dbReference type="ARBA" id="ARBA00023136"/>
    </source>
</evidence>
<keyword evidence="5 8" id="KW-1133">Transmembrane helix</keyword>
<evidence type="ECO:0000313" key="10">
    <source>
        <dbReference type="EMBL" id="CAE1153156.1"/>
    </source>
</evidence>
<keyword evidence="4 7" id="KW-0106">Calcium</keyword>
<feature type="domain" description="Cadherin" evidence="9">
    <location>
        <begin position="64"/>
        <end position="167"/>
    </location>
</feature>
<feature type="transmembrane region" description="Helical" evidence="8">
    <location>
        <begin position="697"/>
        <end position="719"/>
    </location>
</feature>
<dbReference type="InterPro" id="IPR015919">
    <property type="entry name" value="Cadherin-like_sf"/>
</dbReference>
<dbReference type="GO" id="GO:0005509">
    <property type="term" value="F:calcium ion binding"/>
    <property type="evidence" value="ECO:0007669"/>
    <property type="project" value="UniProtKB-UniRule"/>
</dbReference>